<keyword evidence="3" id="KW-1185">Reference proteome</keyword>
<dbReference type="AlphaFoldDB" id="A0A9W6KAI6"/>
<reference evidence="2" key="2">
    <citation type="submission" date="2023-01" db="EMBL/GenBank/DDBJ databases">
        <authorList>
            <person name="Sun Q."/>
            <person name="Evtushenko L."/>
        </authorList>
    </citation>
    <scope>NUCLEOTIDE SEQUENCE</scope>
    <source>
        <strain evidence="2">VKM B-2935</strain>
    </source>
</reference>
<dbReference type="CDD" id="cd01836">
    <property type="entry name" value="FeeA_FeeB_like"/>
    <property type="match status" value="1"/>
</dbReference>
<evidence type="ECO:0000259" key="1">
    <source>
        <dbReference type="Pfam" id="PF13472"/>
    </source>
</evidence>
<gene>
    <name evidence="2" type="ORF">GCM10017655_43000</name>
</gene>
<sequence>MVETLIKLVLAPLLLLQGLYVRRVTPKLPEPTGERAGVVGSGPHMRVLVLGDSAAAGVGVSHQADALSGQLVANLAADYRVSWTLLAQSGFGIRDVRAMVERTATEPFDAVLVSVGVNDVTGGLSAQAWSEAVAHLLDLLLWKYSARCVLLAPVPPMHAFAALPQPLRWYLGRRARQFNVALAKLASERVDCQVQASEFALQGDALAVDGFHPGAPIYRLWAADTAAALRRYFADPVSLGGRLVTVPAPL</sequence>
<reference evidence="2" key="1">
    <citation type="journal article" date="2014" name="Int. J. Syst. Evol. Microbiol.">
        <title>Complete genome sequence of Corynebacterium casei LMG S-19264T (=DSM 44701T), isolated from a smear-ripened cheese.</title>
        <authorList>
            <consortium name="US DOE Joint Genome Institute (JGI-PGF)"/>
            <person name="Walter F."/>
            <person name="Albersmeier A."/>
            <person name="Kalinowski J."/>
            <person name="Ruckert C."/>
        </authorList>
    </citation>
    <scope>NUCLEOTIDE SEQUENCE</scope>
    <source>
        <strain evidence="2">VKM B-2935</strain>
    </source>
</reference>
<dbReference type="EMBL" id="BSFN01000018">
    <property type="protein sequence ID" value="GLK91236.1"/>
    <property type="molecule type" value="Genomic_DNA"/>
</dbReference>
<dbReference type="InterPro" id="IPR036514">
    <property type="entry name" value="SGNH_hydro_sf"/>
</dbReference>
<feature type="domain" description="SGNH hydrolase-type esterase" evidence="1">
    <location>
        <begin position="49"/>
        <end position="220"/>
    </location>
</feature>
<dbReference type="InterPro" id="IPR013830">
    <property type="entry name" value="SGNH_hydro"/>
</dbReference>
<dbReference type="RefSeq" id="WP_271197478.1">
    <property type="nucleotide sequence ID" value="NZ_BSFN01000018.1"/>
</dbReference>
<evidence type="ECO:0000313" key="2">
    <source>
        <dbReference type="EMBL" id="GLK91236.1"/>
    </source>
</evidence>
<dbReference type="Proteomes" id="UP001143328">
    <property type="component" value="Unassembled WGS sequence"/>
</dbReference>
<organism evidence="2 3">
    <name type="scientific">Pseudomonas turukhanskensis</name>
    <dbReference type="NCBI Taxonomy" id="1806536"/>
    <lineage>
        <taxon>Bacteria</taxon>
        <taxon>Pseudomonadati</taxon>
        <taxon>Pseudomonadota</taxon>
        <taxon>Gammaproteobacteria</taxon>
        <taxon>Pseudomonadales</taxon>
        <taxon>Pseudomonadaceae</taxon>
        <taxon>Pseudomonas</taxon>
    </lineage>
</organism>
<dbReference type="GO" id="GO:0016788">
    <property type="term" value="F:hydrolase activity, acting on ester bonds"/>
    <property type="evidence" value="ECO:0007669"/>
    <property type="project" value="UniProtKB-ARBA"/>
</dbReference>
<comment type="caution">
    <text evidence="2">The sequence shown here is derived from an EMBL/GenBank/DDBJ whole genome shotgun (WGS) entry which is preliminary data.</text>
</comment>
<proteinExistence type="predicted"/>
<protein>
    <recommendedName>
        <fullName evidence="1">SGNH hydrolase-type esterase domain-containing protein</fullName>
    </recommendedName>
</protein>
<dbReference type="Pfam" id="PF13472">
    <property type="entry name" value="Lipase_GDSL_2"/>
    <property type="match status" value="1"/>
</dbReference>
<accession>A0A9W6KAI6</accession>
<evidence type="ECO:0000313" key="3">
    <source>
        <dbReference type="Proteomes" id="UP001143328"/>
    </source>
</evidence>
<name>A0A9W6KAI6_9PSED</name>
<dbReference type="SUPFAM" id="SSF52266">
    <property type="entry name" value="SGNH hydrolase"/>
    <property type="match status" value="1"/>
</dbReference>
<dbReference type="Gene3D" id="3.40.50.1110">
    <property type="entry name" value="SGNH hydrolase"/>
    <property type="match status" value="1"/>
</dbReference>